<evidence type="ECO:0000256" key="3">
    <source>
        <dbReference type="ARBA" id="ARBA00022679"/>
    </source>
</evidence>
<evidence type="ECO:0000256" key="4">
    <source>
        <dbReference type="ARBA" id="ARBA00022898"/>
    </source>
</evidence>
<dbReference type="PANTHER" id="PTHR32328">
    <property type="entry name" value="L-SERYL-TRNA(SEC) SELENIUM TRANSFERASE"/>
    <property type="match status" value="1"/>
</dbReference>
<evidence type="ECO:0000256" key="5">
    <source>
        <dbReference type="ARBA" id="ARBA00022917"/>
    </source>
</evidence>
<dbReference type="SUPFAM" id="SSF53383">
    <property type="entry name" value="PLP-dependent transferases"/>
    <property type="match status" value="1"/>
</dbReference>
<reference evidence="9" key="1">
    <citation type="submission" date="2022-11" db="EMBL/GenBank/DDBJ databases">
        <title>Lacrimispora xylanolytica sy1, complete genome.</title>
        <authorList>
            <person name="Choi S."/>
        </authorList>
    </citation>
    <scope>NUCLEOTIDE SEQUENCE</scope>
    <source>
        <strain evidence="9">Sy1</strain>
    </source>
</reference>
<comment type="function">
    <text evidence="8">Converts seryl-tRNA(Sec) to selenocysteinyl-tRNA(Sec) required for selenoprotein biosynthesis.</text>
</comment>
<evidence type="ECO:0000256" key="2">
    <source>
        <dbReference type="ARBA" id="ARBA00022490"/>
    </source>
</evidence>
<dbReference type="NCBIfam" id="TIGR00474">
    <property type="entry name" value="selA"/>
    <property type="match status" value="1"/>
</dbReference>
<keyword evidence="4 8" id="KW-0663">Pyridoxal phosphate</keyword>
<dbReference type="Gene3D" id="3.90.1150.180">
    <property type="match status" value="1"/>
</dbReference>
<keyword evidence="5 8" id="KW-0648">Protein biosynthesis</keyword>
<dbReference type="HAMAP" id="MF_00423">
    <property type="entry name" value="SelA"/>
    <property type="match status" value="1"/>
</dbReference>
<keyword evidence="6 8" id="KW-0711">Selenium</keyword>
<evidence type="ECO:0000256" key="1">
    <source>
        <dbReference type="ARBA" id="ARBA00001933"/>
    </source>
</evidence>
<comment type="cofactor">
    <cofactor evidence="1 8">
        <name>pyridoxal 5'-phosphate</name>
        <dbReference type="ChEBI" id="CHEBI:597326"/>
    </cofactor>
</comment>
<comment type="subcellular location">
    <subcellularLocation>
        <location evidence="8">Cytoplasm</location>
    </subcellularLocation>
</comment>
<organism evidence="9 10">
    <name type="scientific">Lacrimispora xylanolytica</name>
    <dbReference type="NCBI Taxonomy" id="29375"/>
    <lineage>
        <taxon>Bacteria</taxon>
        <taxon>Bacillati</taxon>
        <taxon>Bacillota</taxon>
        <taxon>Clostridia</taxon>
        <taxon>Lachnospirales</taxon>
        <taxon>Lachnospiraceae</taxon>
        <taxon>Lacrimispora</taxon>
    </lineage>
</organism>
<dbReference type="Pfam" id="PF03841">
    <property type="entry name" value="SelA"/>
    <property type="match status" value="1"/>
</dbReference>
<dbReference type="InterPro" id="IPR018319">
    <property type="entry name" value="SelA-like"/>
</dbReference>
<keyword evidence="2 8" id="KW-0963">Cytoplasm</keyword>
<keyword evidence="10" id="KW-1185">Reference proteome</keyword>
<evidence type="ECO:0000313" key="10">
    <source>
        <dbReference type="Proteomes" id="UP001163115"/>
    </source>
</evidence>
<keyword evidence="3 8" id="KW-0808">Transferase</keyword>
<accession>A0ABY7A7S6</accession>
<sequence length="459" mass="51121">MTDKNSLMRQLPKVDEIIRCMIIERAVKAPEVLIKLAVKKEIDSEREKIVTGESTGCTRDVLLDRIEDEIKRQNQPHLKRVINATGIVLHTNLGRAKLAQEVSDQMKEIGGYYSNLEYDLEAGERGSRYAHVEQLLTFLTGAEAALVVNNNAAAVFLILNSLVREKEVIVSRGELVEIGGSFRVPEIMKASGCTLVEVGTTNKTHESDYVNGISEHTGALLKVHTSNYKIIGFTKEVSIEGLKAIGARHQLPVIYDMGSGLMMDLKAHGIGEEPTVKQCLFDGADVVCFSGDKLLGGPQAGIIVGSKEYIGKMKKNHLLRALRIDKLTLTALELTLREYLDEEKAMKTIPTLHMIMEPLERLEEKARLFLKLLNPCQEAEYEVVKTQSQIGGGSMPGVCLDSYAVSVYRTEISEGMLERMLRENSIPIVTRIYKNKVLFDVRTMSEEDIQTAADFLNQL</sequence>
<comment type="catalytic activity">
    <reaction evidence="8">
        <text>L-seryl-tRNA(Sec) + selenophosphate + H(+) = L-selenocysteinyl-tRNA(Sec) + phosphate</text>
        <dbReference type="Rhea" id="RHEA:22728"/>
        <dbReference type="Rhea" id="RHEA-COMP:9742"/>
        <dbReference type="Rhea" id="RHEA-COMP:9743"/>
        <dbReference type="ChEBI" id="CHEBI:15378"/>
        <dbReference type="ChEBI" id="CHEBI:16144"/>
        <dbReference type="ChEBI" id="CHEBI:43474"/>
        <dbReference type="ChEBI" id="CHEBI:78533"/>
        <dbReference type="ChEBI" id="CHEBI:78573"/>
        <dbReference type="EC" id="2.9.1.1"/>
    </reaction>
</comment>
<dbReference type="Gene3D" id="3.40.640.10">
    <property type="entry name" value="Type I PLP-dependent aspartate aminotransferase-like (Major domain)"/>
    <property type="match status" value="1"/>
</dbReference>
<dbReference type="Proteomes" id="UP001163115">
    <property type="component" value="Chromosome"/>
</dbReference>
<evidence type="ECO:0000256" key="6">
    <source>
        <dbReference type="ARBA" id="ARBA00023266"/>
    </source>
</evidence>
<comment type="pathway">
    <text evidence="8">Aminoacyl-tRNA biosynthesis; selenocysteinyl-tRNA(Sec) biosynthesis; selenocysteinyl-tRNA(Sec) from L-seryl-tRNA(Sec) (bacterial route): step 1/1.</text>
</comment>
<name>A0ABY7A7S6_9FIRM</name>
<comment type="similarity">
    <text evidence="7 8">Belongs to the SelA family.</text>
</comment>
<feature type="modified residue" description="N6-(pyridoxal phosphate)lysine" evidence="8">
    <location>
        <position position="293"/>
    </location>
</feature>
<dbReference type="EMBL" id="CP113524">
    <property type="protein sequence ID" value="WAJ22547.1"/>
    <property type="molecule type" value="Genomic_DNA"/>
</dbReference>
<evidence type="ECO:0000256" key="7">
    <source>
        <dbReference type="ARBA" id="ARBA00044507"/>
    </source>
</evidence>
<proteinExistence type="inferred from homology"/>
<dbReference type="InterPro" id="IPR015424">
    <property type="entry name" value="PyrdxlP-dep_Trfase"/>
</dbReference>
<evidence type="ECO:0000256" key="8">
    <source>
        <dbReference type="HAMAP-Rule" id="MF_00423"/>
    </source>
</evidence>
<protein>
    <recommendedName>
        <fullName evidence="8">L-seryl-tRNA(Sec) selenium transferase</fullName>
        <ecNumber evidence="8">2.9.1.1</ecNumber>
    </recommendedName>
    <alternativeName>
        <fullName evidence="8">Selenocysteine synthase</fullName>
        <shortName evidence="8">Sec synthase</shortName>
    </alternativeName>
    <alternativeName>
        <fullName evidence="8">Selenocysteinyl-tRNA(Sec) synthase</fullName>
    </alternativeName>
</protein>
<dbReference type="InterPro" id="IPR004534">
    <property type="entry name" value="SelA_trans"/>
</dbReference>
<dbReference type="GO" id="GO:0004125">
    <property type="term" value="F:L-seryl-tRNA(Sec) selenium transferase activity"/>
    <property type="evidence" value="ECO:0007669"/>
    <property type="project" value="UniProtKB-EC"/>
</dbReference>
<evidence type="ECO:0000313" key="9">
    <source>
        <dbReference type="EMBL" id="WAJ22547.1"/>
    </source>
</evidence>
<dbReference type="EC" id="2.9.1.1" evidence="8"/>
<gene>
    <name evidence="8 9" type="primary">selA</name>
    <name evidence="9" type="ORF">OW255_13300</name>
</gene>
<dbReference type="InterPro" id="IPR015421">
    <property type="entry name" value="PyrdxlP-dep_Trfase_major"/>
</dbReference>
<dbReference type="PANTHER" id="PTHR32328:SF0">
    <property type="entry name" value="L-SERYL-TRNA(SEC) SELENIUM TRANSFERASE"/>
    <property type="match status" value="1"/>
</dbReference>
<dbReference type="RefSeq" id="WP_024835281.1">
    <property type="nucleotide sequence ID" value="NZ_CP113524.1"/>
</dbReference>